<keyword evidence="1" id="KW-0805">Transcription regulation</keyword>
<evidence type="ECO:0000256" key="2">
    <source>
        <dbReference type="ARBA" id="ARBA00023125"/>
    </source>
</evidence>
<evidence type="ECO:0000259" key="4">
    <source>
        <dbReference type="PROSITE" id="PS50043"/>
    </source>
</evidence>
<dbReference type="Gene3D" id="1.10.10.10">
    <property type="entry name" value="Winged helix-like DNA-binding domain superfamily/Winged helix DNA-binding domain"/>
    <property type="match status" value="1"/>
</dbReference>
<dbReference type="AlphaFoldDB" id="A0A2R6Y111"/>
<dbReference type="PRINTS" id="PR00038">
    <property type="entry name" value="HTHLUXR"/>
</dbReference>
<dbReference type="CDD" id="cd06170">
    <property type="entry name" value="LuxR_C_like"/>
    <property type="match status" value="1"/>
</dbReference>
<dbReference type="GO" id="GO:0003677">
    <property type="term" value="F:DNA binding"/>
    <property type="evidence" value="ECO:0007669"/>
    <property type="project" value="UniProtKB-KW"/>
</dbReference>
<dbReference type="SUPFAM" id="SSF55781">
    <property type="entry name" value="GAF domain-like"/>
    <property type="match status" value="1"/>
</dbReference>
<feature type="domain" description="HTH luxR-type" evidence="4">
    <location>
        <begin position="419"/>
        <end position="493"/>
    </location>
</feature>
<dbReference type="Pfam" id="PF00196">
    <property type="entry name" value="GerE"/>
    <property type="match status" value="1"/>
</dbReference>
<evidence type="ECO:0000313" key="5">
    <source>
        <dbReference type="EMBL" id="PTQ56364.1"/>
    </source>
</evidence>
<dbReference type="InterPro" id="IPR029016">
    <property type="entry name" value="GAF-like_dom_sf"/>
</dbReference>
<keyword evidence="2" id="KW-0238">DNA-binding</keyword>
<evidence type="ECO:0000313" key="6">
    <source>
        <dbReference type="Proteomes" id="UP000244338"/>
    </source>
</evidence>
<dbReference type="PANTHER" id="PTHR44688:SF16">
    <property type="entry name" value="DNA-BINDING TRANSCRIPTIONAL ACTIVATOR DEVR_DOSR"/>
    <property type="match status" value="1"/>
</dbReference>
<name>A0A2R6Y111_9BACL</name>
<protein>
    <recommendedName>
        <fullName evidence="4">HTH luxR-type domain-containing protein</fullName>
    </recommendedName>
</protein>
<evidence type="ECO:0000256" key="3">
    <source>
        <dbReference type="ARBA" id="ARBA00023163"/>
    </source>
</evidence>
<dbReference type="EMBL" id="PEBX01000031">
    <property type="protein sequence ID" value="PTQ56364.1"/>
    <property type="molecule type" value="Genomic_DNA"/>
</dbReference>
<dbReference type="Proteomes" id="UP000244338">
    <property type="component" value="Unassembled WGS sequence"/>
</dbReference>
<sequence>MAHTQVEEIVSWIISFNEIKQINQDRNALIHFLAFILDQFLRSGNNLASLKQNFQSYLIENQHALNAQDALTVVHYFEKNVCTLIEQRLPMDEAQTVCKHIFHVVEVLHDTIIYIYYPSALDQRYVDLPPSSLVIEDTMHTPFLAMLNQVKWTGEWSWIGLIQLQPDIQILEMAIWNQDTGSFTLVGKHASWNKKIMDTLEKKDAFIFRIGVALTTELVAYGSGTKLDIHRLRQIGEWLRRAFRFTMYLEDTLSLKDQKLQLYDAVLQFDNALLQCDDVWDVFEVTVEKGAQLAGFKRSALFWYTMITKTFQGVHGYNVPIESIRSIHITLENLVKVREVLETSHPVFYEDMAQRLPKHYVDEFHLTSLIFIPLRLSNDPRPLAVLLIDQGGTPFTLDNETRVLLERLMQRATQAIHYHLKRIDHLTKTPAAGILNLREQQVLSYIAEGLSTNEIAQQLYISEHTVNEYVRNILKKLEATNRSHAVAKAMKLRLI</sequence>
<dbReference type="InterPro" id="IPR016032">
    <property type="entry name" value="Sig_transdc_resp-reg_C-effctor"/>
</dbReference>
<dbReference type="PANTHER" id="PTHR44688">
    <property type="entry name" value="DNA-BINDING TRANSCRIPTIONAL ACTIVATOR DEVR_DOSR"/>
    <property type="match status" value="1"/>
</dbReference>
<comment type="caution">
    <text evidence="5">The sequence shown here is derived from an EMBL/GenBank/DDBJ whole genome shotgun (WGS) entry which is preliminary data.</text>
</comment>
<dbReference type="SMART" id="SM00421">
    <property type="entry name" value="HTH_LUXR"/>
    <property type="match status" value="1"/>
</dbReference>
<proteinExistence type="predicted"/>
<keyword evidence="3" id="KW-0804">Transcription</keyword>
<reference evidence="6" key="1">
    <citation type="journal article" date="2018" name="Sci. Rep.">
        <title>Lignite coal burning seam in the remote Altai Mountains harbors a hydrogen-driven thermophilic microbial community.</title>
        <authorList>
            <person name="Kadnikov V.V."/>
            <person name="Mardanov A.V."/>
            <person name="Ivasenko D.A."/>
            <person name="Antsiferov D.V."/>
            <person name="Beletsky A.V."/>
            <person name="Karnachuk O.V."/>
            <person name="Ravin N.V."/>
        </authorList>
    </citation>
    <scope>NUCLEOTIDE SEQUENCE [LARGE SCALE GENOMIC DNA]</scope>
</reference>
<dbReference type="GO" id="GO:0045892">
    <property type="term" value="P:negative regulation of DNA-templated transcription"/>
    <property type="evidence" value="ECO:0007669"/>
    <property type="project" value="UniProtKB-ARBA"/>
</dbReference>
<dbReference type="InterPro" id="IPR000792">
    <property type="entry name" value="Tscrpt_reg_LuxR_C"/>
</dbReference>
<evidence type="ECO:0000256" key="1">
    <source>
        <dbReference type="ARBA" id="ARBA00023015"/>
    </source>
</evidence>
<accession>A0A2R6Y111</accession>
<dbReference type="Gene3D" id="3.30.450.40">
    <property type="match status" value="1"/>
</dbReference>
<dbReference type="SUPFAM" id="SSF46894">
    <property type="entry name" value="C-terminal effector domain of the bipartite response regulators"/>
    <property type="match status" value="1"/>
</dbReference>
<dbReference type="InterPro" id="IPR036388">
    <property type="entry name" value="WH-like_DNA-bd_sf"/>
</dbReference>
<organism evidence="5 6">
    <name type="scientific">Candidatus Carbonibacillus altaicus</name>
    <dbReference type="NCBI Taxonomy" id="2163959"/>
    <lineage>
        <taxon>Bacteria</taxon>
        <taxon>Bacillati</taxon>
        <taxon>Bacillota</taxon>
        <taxon>Bacilli</taxon>
        <taxon>Bacillales</taxon>
        <taxon>Candidatus Carbonibacillus</taxon>
    </lineage>
</organism>
<gene>
    <name evidence="5" type="ORF">BSOLF_0299</name>
</gene>
<dbReference type="PROSITE" id="PS50043">
    <property type="entry name" value="HTH_LUXR_2"/>
    <property type="match status" value="1"/>
</dbReference>
<dbReference type="PROSITE" id="PS00622">
    <property type="entry name" value="HTH_LUXR_1"/>
    <property type="match status" value="1"/>
</dbReference>